<proteinExistence type="predicted"/>
<keyword evidence="1" id="KW-0472">Membrane</keyword>
<dbReference type="Proteomes" id="UP000507245">
    <property type="component" value="Unassembled WGS sequence"/>
</dbReference>
<keyword evidence="1" id="KW-0812">Transmembrane</keyword>
<reference evidence="3" key="1">
    <citation type="journal article" date="2020" name="Genome Biol.">
        <title>Gamete binning: chromosome-level and haplotype-resolved genome assembly enabled by high-throughput single-cell sequencing of gamete genomes.</title>
        <authorList>
            <person name="Campoy J.A."/>
            <person name="Sun H."/>
            <person name="Goel M."/>
            <person name="Jiao W.-B."/>
            <person name="Folz-Donahue K."/>
            <person name="Wang N."/>
            <person name="Rubio M."/>
            <person name="Liu C."/>
            <person name="Kukat C."/>
            <person name="Ruiz D."/>
            <person name="Huettel B."/>
            <person name="Schneeberger K."/>
        </authorList>
    </citation>
    <scope>NUCLEOTIDE SEQUENCE [LARGE SCALE GENOMIC DNA]</scope>
    <source>
        <strain evidence="3">cv. Rojo Pasion</strain>
    </source>
</reference>
<organism evidence="2 3">
    <name type="scientific">Prunus armeniaca</name>
    <name type="common">Apricot</name>
    <name type="synonym">Armeniaca vulgaris</name>
    <dbReference type="NCBI Taxonomy" id="36596"/>
    <lineage>
        <taxon>Eukaryota</taxon>
        <taxon>Viridiplantae</taxon>
        <taxon>Streptophyta</taxon>
        <taxon>Embryophyta</taxon>
        <taxon>Tracheophyta</taxon>
        <taxon>Spermatophyta</taxon>
        <taxon>Magnoliopsida</taxon>
        <taxon>eudicotyledons</taxon>
        <taxon>Gunneridae</taxon>
        <taxon>Pentapetalae</taxon>
        <taxon>rosids</taxon>
        <taxon>fabids</taxon>
        <taxon>Rosales</taxon>
        <taxon>Rosaceae</taxon>
        <taxon>Amygdaloideae</taxon>
        <taxon>Amygdaleae</taxon>
        <taxon>Prunus</taxon>
    </lineage>
</organism>
<keyword evidence="1" id="KW-1133">Transmembrane helix</keyword>
<accession>A0A6J5W1N0</accession>
<protein>
    <submittedName>
        <fullName evidence="2">Uncharacterized protein</fullName>
    </submittedName>
</protein>
<sequence length="101" mass="11413">MKHKAMVCWCVGVVRMRESEPHGQFRILEGNSLCVQRVVCRVEEVVISGFGMMWKCVKAKARRREKVLWAVLVVLWMLIAMSFFGGNGGSDGLKLNTLELA</sequence>
<feature type="transmembrane region" description="Helical" evidence="1">
    <location>
        <begin position="67"/>
        <end position="86"/>
    </location>
</feature>
<evidence type="ECO:0000256" key="1">
    <source>
        <dbReference type="SAM" id="Phobius"/>
    </source>
</evidence>
<dbReference type="AlphaFoldDB" id="A0A6J5W1N0"/>
<name>A0A6J5W1N0_PRUAR</name>
<evidence type="ECO:0000313" key="3">
    <source>
        <dbReference type="Proteomes" id="UP000507245"/>
    </source>
</evidence>
<keyword evidence="3" id="KW-1185">Reference proteome</keyword>
<dbReference type="EMBL" id="CAEKKB010000001">
    <property type="protein sequence ID" value="CAB4293747.1"/>
    <property type="molecule type" value="Genomic_DNA"/>
</dbReference>
<evidence type="ECO:0000313" key="2">
    <source>
        <dbReference type="EMBL" id="CAB4293747.1"/>
    </source>
</evidence>
<gene>
    <name evidence="2" type="ORF">ORAREDHAP_LOCUS2924</name>
</gene>